<dbReference type="AlphaFoldDB" id="A0A6A6QWA9"/>
<feature type="compositionally biased region" description="Acidic residues" evidence="1">
    <location>
        <begin position="241"/>
        <end position="277"/>
    </location>
</feature>
<evidence type="ECO:0000313" key="3">
    <source>
        <dbReference type="Proteomes" id="UP000799750"/>
    </source>
</evidence>
<feature type="region of interest" description="Disordered" evidence="1">
    <location>
        <begin position="191"/>
        <end position="223"/>
    </location>
</feature>
<sequence length="462" mass="51050">MPLPKWSQSLRSDDSRISFLDLALELREQIYEAMLVVPVIYPPTDEYPWAPKPNLNILAVCRQTRAEASKVFATRNIFTTGGKLIGCAGKDRFEAVVENLGYISETVQARWVENVAFLKFVVDFRWVAPSAKLTRPWIGKTGTFIQETFPAIKKVTFILYCPNQAWFYALAPKKTGGDFYDDLSSDDYSDLSNEDLVGDPHWPQFSSQYNGSENSSSDNTEDLNSYMVGMGRLLFDDAEAPCDLTDSDSEEDSGSGSEEDSSSASEEDSSSDSEEGSISDPEVSKPASSSVEDTTLIGKEWDNSTSGLGENVWESDRSSSTSSSSSSSESSSESDSDSDAAAINLLAYQMLTSGLGTAFSDLDSDSDSEELEMPVIYGDDDLDFADIPVPKELDDDAKAVIHEEILKHWKTELGFDMGIPTWAEFEFVPRYINEGRHRAPRIVVDMAEIWKEVKADRDAAGK</sequence>
<evidence type="ECO:0000313" key="2">
    <source>
        <dbReference type="EMBL" id="KAF2496479.1"/>
    </source>
</evidence>
<feature type="compositionally biased region" description="Low complexity" evidence="1">
    <location>
        <begin position="318"/>
        <end position="331"/>
    </location>
</feature>
<feature type="region of interest" description="Disordered" evidence="1">
    <location>
        <begin position="241"/>
        <end position="337"/>
    </location>
</feature>
<reference evidence="2" key="1">
    <citation type="journal article" date="2020" name="Stud. Mycol.">
        <title>101 Dothideomycetes genomes: a test case for predicting lifestyles and emergence of pathogens.</title>
        <authorList>
            <person name="Haridas S."/>
            <person name="Albert R."/>
            <person name="Binder M."/>
            <person name="Bloem J."/>
            <person name="Labutti K."/>
            <person name="Salamov A."/>
            <person name="Andreopoulos B."/>
            <person name="Baker S."/>
            <person name="Barry K."/>
            <person name="Bills G."/>
            <person name="Bluhm B."/>
            <person name="Cannon C."/>
            <person name="Castanera R."/>
            <person name="Culley D."/>
            <person name="Daum C."/>
            <person name="Ezra D."/>
            <person name="Gonzalez J."/>
            <person name="Henrissat B."/>
            <person name="Kuo A."/>
            <person name="Liang C."/>
            <person name="Lipzen A."/>
            <person name="Lutzoni F."/>
            <person name="Magnuson J."/>
            <person name="Mondo S."/>
            <person name="Nolan M."/>
            <person name="Ohm R."/>
            <person name="Pangilinan J."/>
            <person name="Park H.-J."/>
            <person name="Ramirez L."/>
            <person name="Alfaro M."/>
            <person name="Sun H."/>
            <person name="Tritt A."/>
            <person name="Yoshinaga Y."/>
            <person name="Zwiers L.-H."/>
            <person name="Turgeon B."/>
            <person name="Goodwin S."/>
            <person name="Spatafora J."/>
            <person name="Crous P."/>
            <person name="Grigoriev I."/>
        </authorList>
    </citation>
    <scope>NUCLEOTIDE SEQUENCE</scope>
    <source>
        <strain evidence="2">CBS 269.34</strain>
    </source>
</reference>
<gene>
    <name evidence="2" type="ORF">BU16DRAFT_526926</name>
</gene>
<evidence type="ECO:0000256" key="1">
    <source>
        <dbReference type="SAM" id="MobiDB-lite"/>
    </source>
</evidence>
<organism evidence="2 3">
    <name type="scientific">Lophium mytilinum</name>
    <dbReference type="NCBI Taxonomy" id="390894"/>
    <lineage>
        <taxon>Eukaryota</taxon>
        <taxon>Fungi</taxon>
        <taxon>Dikarya</taxon>
        <taxon>Ascomycota</taxon>
        <taxon>Pezizomycotina</taxon>
        <taxon>Dothideomycetes</taxon>
        <taxon>Pleosporomycetidae</taxon>
        <taxon>Mytilinidiales</taxon>
        <taxon>Mytilinidiaceae</taxon>
        <taxon>Lophium</taxon>
    </lineage>
</organism>
<proteinExistence type="predicted"/>
<dbReference type="OrthoDB" id="2951834at2759"/>
<protein>
    <submittedName>
        <fullName evidence="2">Uncharacterized protein</fullName>
    </submittedName>
</protein>
<dbReference type="EMBL" id="MU004188">
    <property type="protein sequence ID" value="KAF2496479.1"/>
    <property type="molecule type" value="Genomic_DNA"/>
</dbReference>
<accession>A0A6A6QWA9</accession>
<dbReference type="Proteomes" id="UP000799750">
    <property type="component" value="Unassembled WGS sequence"/>
</dbReference>
<keyword evidence="3" id="KW-1185">Reference proteome</keyword>
<name>A0A6A6QWA9_9PEZI</name>
<feature type="compositionally biased region" description="Low complexity" evidence="1">
    <location>
        <begin position="206"/>
        <end position="217"/>
    </location>
</feature>